<reference evidence="1 2" key="1">
    <citation type="submission" date="2016-12" db="EMBL/GenBank/DDBJ databases">
        <authorList>
            <person name="Song W.-J."/>
            <person name="Kurnit D.M."/>
        </authorList>
    </citation>
    <scope>NUCLEOTIDE SEQUENCE [LARGE SCALE GENOMIC DNA]</scope>
    <source>
        <strain evidence="1 2">PCL1601</strain>
    </source>
</reference>
<proteinExistence type="predicted"/>
<protein>
    <submittedName>
        <fullName evidence="1">Uncharacterized protein</fullName>
    </submittedName>
</protein>
<dbReference type="AlphaFoldDB" id="A0A1Q8EY15"/>
<name>A0A1Q8EY15_9PSED</name>
<organism evidence="1 2">
    <name type="scientific">Pseudomonas chlororaphis</name>
    <dbReference type="NCBI Taxonomy" id="587753"/>
    <lineage>
        <taxon>Bacteria</taxon>
        <taxon>Pseudomonadati</taxon>
        <taxon>Pseudomonadota</taxon>
        <taxon>Gammaproteobacteria</taxon>
        <taxon>Pseudomonadales</taxon>
        <taxon>Pseudomonadaceae</taxon>
        <taxon>Pseudomonas</taxon>
    </lineage>
</organism>
<evidence type="ECO:0000313" key="2">
    <source>
        <dbReference type="Proteomes" id="UP000185578"/>
    </source>
</evidence>
<accession>A0A1Q8EY15</accession>
<evidence type="ECO:0000313" key="1">
    <source>
        <dbReference type="EMBL" id="OLF56691.1"/>
    </source>
</evidence>
<dbReference type="OrthoDB" id="6897773at2"/>
<comment type="caution">
    <text evidence="1">The sequence shown here is derived from an EMBL/GenBank/DDBJ whole genome shotgun (WGS) entry which is preliminary data.</text>
</comment>
<gene>
    <name evidence="1" type="ORF">BTN82_01345</name>
</gene>
<sequence>MFDILQAGSSSRLSRVIAILIEGQVFRRQVLVRFPSGSGLTFASYSELPPVVRDPVQDIEVQVTEDNIEPSYILVTNEAS</sequence>
<dbReference type="Proteomes" id="UP000185578">
    <property type="component" value="Unassembled WGS sequence"/>
</dbReference>
<dbReference type="EMBL" id="MSCT01000002">
    <property type="protein sequence ID" value="OLF56691.1"/>
    <property type="molecule type" value="Genomic_DNA"/>
</dbReference>